<name>A0A3B1BVD6_9ZZZZ</name>
<evidence type="ECO:0000256" key="1">
    <source>
        <dbReference type="SAM" id="Phobius"/>
    </source>
</evidence>
<gene>
    <name evidence="3" type="ORF">MNBD_IGNAVI01-782</name>
</gene>
<keyword evidence="1" id="KW-1133">Transmembrane helix</keyword>
<feature type="transmembrane region" description="Helical" evidence="1">
    <location>
        <begin position="77"/>
        <end position="93"/>
    </location>
</feature>
<feature type="transmembrane region" description="Helical" evidence="1">
    <location>
        <begin position="162"/>
        <end position="183"/>
    </location>
</feature>
<accession>A0A3B1BVD6</accession>
<feature type="transmembrane region" description="Helical" evidence="1">
    <location>
        <begin position="329"/>
        <end position="359"/>
    </location>
</feature>
<sequence length="394" mass="44852">MLIISGEAKREVIKSFIITSLLALLLLIYVWGEATISGFLSSIPFFIFLYFFFFSIGDPIISDWFQNKLNGELKKNIIFPTLLIVVYYSYLLLNGADPFKGTNFLFPFLVYFPVLMFTAKRDNLGSIDWVDFFTFTLFLLPITLVKFEPNTSMPFGGNGFDSVYRVAIILTAVYSFSVVRGVRDVGFYPIFKWKYLGYALLSWTAFYSFAIVIGYLTNFMKIVGHDSITFELLSKIFWGLLTVFLHTALFEELFFRGLLQNLFSKRIKQSNDWKIFWKWGLGILILFSLLTGYTLEGGLKWLPALVTISLFVAAFVIEGREKSEVGAFTALAITSVIFGLVHYHAGSIVFISLASIAGWAYGYTYYKTKNVFYSALVHTLVNNTALIIGIELMK</sequence>
<feature type="transmembrane region" description="Helical" evidence="1">
    <location>
        <begin position="301"/>
        <end position="317"/>
    </location>
</feature>
<dbReference type="AlphaFoldDB" id="A0A3B1BVD6"/>
<feature type="transmembrane region" description="Helical" evidence="1">
    <location>
        <begin position="276"/>
        <end position="295"/>
    </location>
</feature>
<feature type="transmembrane region" description="Helical" evidence="1">
    <location>
        <begin position="12"/>
        <end position="32"/>
    </location>
</feature>
<dbReference type="InterPro" id="IPR003675">
    <property type="entry name" value="Rce1/LyrA-like_dom"/>
</dbReference>
<proteinExistence type="predicted"/>
<dbReference type="Pfam" id="PF02517">
    <property type="entry name" value="Rce1-like"/>
    <property type="match status" value="2"/>
</dbReference>
<reference evidence="3" key="1">
    <citation type="submission" date="2018-06" db="EMBL/GenBank/DDBJ databases">
        <authorList>
            <person name="Zhirakovskaya E."/>
        </authorList>
    </citation>
    <scope>NUCLEOTIDE SEQUENCE</scope>
</reference>
<feature type="transmembrane region" description="Helical" evidence="1">
    <location>
        <begin position="195"/>
        <end position="216"/>
    </location>
</feature>
<dbReference type="GO" id="GO:0080120">
    <property type="term" value="P:CAAX-box protein maturation"/>
    <property type="evidence" value="ECO:0007669"/>
    <property type="project" value="UniProtKB-ARBA"/>
</dbReference>
<feature type="domain" description="CAAX prenyl protease 2/Lysostaphin resistance protein A-like" evidence="2">
    <location>
        <begin position="236"/>
        <end position="315"/>
    </location>
</feature>
<feature type="transmembrane region" description="Helical" evidence="1">
    <location>
        <begin position="99"/>
        <end position="117"/>
    </location>
</feature>
<keyword evidence="1" id="KW-0812">Transmembrane</keyword>
<protein>
    <recommendedName>
        <fullName evidence="2">CAAX prenyl protease 2/Lysostaphin resistance protein A-like domain-containing protein</fullName>
    </recommendedName>
</protein>
<feature type="transmembrane region" description="Helical" evidence="1">
    <location>
        <begin position="129"/>
        <end position="147"/>
    </location>
</feature>
<evidence type="ECO:0000259" key="2">
    <source>
        <dbReference type="Pfam" id="PF02517"/>
    </source>
</evidence>
<keyword evidence="1" id="KW-0472">Membrane</keyword>
<feature type="domain" description="CAAX prenyl protease 2/Lysostaphin resistance protein A-like" evidence="2">
    <location>
        <begin position="326"/>
        <end position="382"/>
    </location>
</feature>
<feature type="transmembrane region" description="Helical" evidence="1">
    <location>
        <begin position="38"/>
        <end position="56"/>
    </location>
</feature>
<dbReference type="GO" id="GO:0004175">
    <property type="term" value="F:endopeptidase activity"/>
    <property type="evidence" value="ECO:0007669"/>
    <property type="project" value="UniProtKB-ARBA"/>
</dbReference>
<feature type="transmembrane region" description="Helical" evidence="1">
    <location>
        <begin position="236"/>
        <end position="255"/>
    </location>
</feature>
<organism evidence="3">
    <name type="scientific">hydrothermal vent metagenome</name>
    <dbReference type="NCBI Taxonomy" id="652676"/>
    <lineage>
        <taxon>unclassified sequences</taxon>
        <taxon>metagenomes</taxon>
        <taxon>ecological metagenomes</taxon>
    </lineage>
</organism>
<evidence type="ECO:0000313" key="3">
    <source>
        <dbReference type="EMBL" id="VAX15834.1"/>
    </source>
</evidence>
<dbReference type="EMBL" id="UOGD01000036">
    <property type="protein sequence ID" value="VAX15834.1"/>
    <property type="molecule type" value="Genomic_DNA"/>
</dbReference>
<feature type="transmembrane region" description="Helical" evidence="1">
    <location>
        <begin position="371"/>
        <end position="393"/>
    </location>
</feature>